<dbReference type="AlphaFoldDB" id="A0A1W7AAV8"/>
<accession>A0A1W7AAV8</accession>
<dbReference type="SUPFAM" id="SSF143100">
    <property type="entry name" value="TTHA1013/TTHA0281-like"/>
    <property type="match status" value="1"/>
</dbReference>
<sequence>MMNNLEYYMSLDYTMNIRTDTDFDQSKYFIATFVELEGLEGTGNTIEAAINDLNDAKENWFKVNIDLNRNIPEPHTSIKNNPTKLTVRLPYTLNQQIEDYMNYEGISKNNAINSLISSGLIREASKRYGISAH</sequence>
<dbReference type="InterPro" id="IPR035069">
    <property type="entry name" value="TTHA1013/TTHA0281-like"/>
</dbReference>
<dbReference type="Gene3D" id="3.30.160.250">
    <property type="match status" value="1"/>
</dbReference>
<reference evidence="1 2" key="1">
    <citation type="journal article" date="2017" name="Int. J. Syst. Evol. Microbiol.">
        <title>Macrococcus canis sp. nov., a skin bacterium associated with infections in dogs.</title>
        <authorList>
            <person name="Gobeli Brawand S."/>
            <person name="Cotting K."/>
            <person name="Gomez-Sanz E."/>
            <person name="Collaud A."/>
            <person name="Thomann A."/>
            <person name="Brodard I."/>
            <person name="Rodriguez-Campos S."/>
            <person name="Strauss C."/>
            <person name="Perreten V."/>
        </authorList>
    </citation>
    <scope>NUCLEOTIDE SEQUENCE [LARGE SCALE GENOMIC DNA]</scope>
    <source>
        <strain evidence="1 2">KM45013</strain>
    </source>
</reference>
<keyword evidence="2" id="KW-1185">Reference proteome</keyword>
<dbReference type="Proteomes" id="UP000194154">
    <property type="component" value="Chromosome"/>
</dbReference>
<name>A0A1W7AAV8_9STAP</name>
<evidence type="ECO:0008006" key="3">
    <source>
        <dbReference type="Google" id="ProtNLM"/>
    </source>
</evidence>
<protein>
    <recommendedName>
        <fullName evidence="3">Toxin-antitoxin system HicB family antitoxin</fullName>
    </recommendedName>
</protein>
<gene>
    <name evidence="1" type="ORF">MCCS_10270</name>
</gene>
<organism evidence="1 2">
    <name type="scientific">Macrococcoides canis</name>
    <dbReference type="NCBI Taxonomy" id="1855823"/>
    <lineage>
        <taxon>Bacteria</taxon>
        <taxon>Bacillati</taxon>
        <taxon>Bacillota</taxon>
        <taxon>Bacilli</taxon>
        <taxon>Bacillales</taxon>
        <taxon>Staphylococcaceae</taxon>
        <taxon>Macrococcoides</taxon>
    </lineage>
</organism>
<proteinExistence type="predicted"/>
<dbReference type="STRING" id="1855823.MCCS_10270"/>
<evidence type="ECO:0000313" key="1">
    <source>
        <dbReference type="EMBL" id="ARQ06674.1"/>
    </source>
</evidence>
<dbReference type="KEGG" id="mcak:MCCS_10270"/>
<dbReference type="EMBL" id="CP021059">
    <property type="protein sequence ID" value="ARQ06674.1"/>
    <property type="molecule type" value="Genomic_DNA"/>
</dbReference>
<evidence type="ECO:0000313" key="2">
    <source>
        <dbReference type="Proteomes" id="UP000194154"/>
    </source>
</evidence>